<keyword evidence="1" id="KW-0472">Membrane</keyword>
<evidence type="ECO:0000313" key="2">
    <source>
        <dbReference type="EMBL" id="PNN29563.1"/>
    </source>
</evidence>
<feature type="transmembrane region" description="Helical" evidence="1">
    <location>
        <begin position="74"/>
        <end position="95"/>
    </location>
</feature>
<evidence type="ECO:0000256" key="1">
    <source>
        <dbReference type="SAM" id="Phobius"/>
    </source>
</evidence>
<reference evidence="2 3" key="1">
    <citation type="submission" date="2017-12" db="EMBL/GenBank/DDBJ databases">
        <title>FDA dAtabase for Regulatory Grade micrObial Sequences (FDA-ARGOS): Supporting development and validation of Infectious Disease Dx tests.</title>
        <authorList>
            <person name="Hoffmann M."/>
            <person name="Allard M."/>
            <person name="Evans P."/>
            <person name="Brown E."/>
            <person name="Tallon L."/>
            <person name="Sadzewicz L."/>
            <person name="Sengamalay N."/>
            <person name="Ott S."/>
            <person name="Godinez A."/>
            <person name="Nagaraj S."/>
            <person name="Vavikolanu K."/>
            <person name="Aluvathingal J."/>
            <person name="Nadendla S."/>
            <person name="Sichtig H."/>
        </authorList>
    </citation>
    <scope>NUCLEOTIDE SEQUENCE [LARGE SCALE GENOMIC DNA]</scope>
    <source>
        <strain evidence="2 3">FDAARGOS_148</strain>
    </source>
</reference>
<comment type="caution">
    <text evidence="2">The sequence shown here is derived from an EMBL/GenBank/DDBJ whole genome shotgun (WGS) entry which is preliminary data.</text>
</comment>
<feature type="transmembrane region" description="Helical" evidence="1">
    <location>
        <begin position="18"/>
        <end position="37"/>
    </location>
</feature>
<gene>
    <name evidence="2" type="ORF">AL503_002570</name>
</gene>
<protein>
    <submittedName>
        <fullName evidence="2">Uncharacterized protein</fullName>
    </submittedName>
</protein>
<evidence type="ECO:0000313" key="3">
    <source>
        <dbReference type="Proteomes" id="UP000053523"/>
    </source>
</evidence>
<keyword evidence="1" id="KW-1133">Transmembrane helix</keyword>
<keyword evidence="1" id="KW-0812">Transmembrane</keyword>
<dbReference type="Proteomes" id="UP000053523">
    <property type="component" value="Unassembled WGS sequence"/>
</dbReference>
<organism evidence="2 3">
    <name type="scientific">Staphylococcus haemolyticus</name>
    <dbReference type="NCBI Taxonomy" id="1283"/>
    <lineage>
        <taxon>Bacteria</taxon>
        <taxon>Bacillati</taxon>
        <taxon>Bacillota</taxon>
        <taxon>Bacilli</taxon>
        <taxon>Bacillales</taxon>
        <taxon>Staphylococcaceae</taxon>
        <taxon>Staphylococcus</taxon>
    </lineage>
</organism>
<dbReference type="EMBL" id="LORN02000008">
    <property type="protein sequence ID" value="PNN29563.1"/>
    <property type="molecule type" value="Genomic_DNA"/>
</dbReference>
<dbReference type="AlphaFoldDB" id="A0A2K0AWZ0"/>
<accession>A0A2K0AWZ0</accession>
<name>A0A2K0AWZ0_STAHA</name>
<sequence length="130" mass="14783">MLGMLIGGTLKTLSDFDYVFYFASLCIFSLFIFYCIFFKGKHKKKGKGFVIICILICIFVLVSIVIKYNAIPEYILQLLELVLGVICISVSLLYMKEGKFLKATFSIIVSIVIGLEPLCYFIELIFGLIY</sequence>
<feature type="transmembrane region" description="Helical" evidence="1">
    <location>
        <begin position="49"/>
        <end position="68"/>
    </location>
</feature>
<proteinExistence type="predicted"/>
<feature type="transmembrane region" description="Helical" evidence="1">
    <location>
        <begin position="107"/>
        <end position="129"/>
    </location>
</feature>